<dbReference type="SUPFAM" id="SSF57756">
    <property type="entry name" value="Retrovirus zinc finger-like domains"/>
    <property type="match status" value="1"/>
</dbReference>
<evidence type="ECO:0000313" key="4">
    <source>
        <dbReference type="EMBL" id="APG79373.1"/>
    </source>
</evidence>
<dbReference type="SMART" id="SM00343">
    <property type="entry name" value="ZnF_C2HC"/>
    <property type="match status" value="1"/>
</dbReference>
<evidence type="ECO:0000256" key="2">
    <source>
        <dbReference type="SAM" id="MobiDB-lite"/>
    </source>
</evidence>
<proteinExistence type="evidence at transcript level"/>
<dbReference type="Pfam" id="PF00098">
    <property type="entry name" value="zf-CCHC"/>
    <property type="match status" value="1"/>
</dbReference>
<keyword evidence="1" id="KW-0863">Zinc-finger</keyword>
<keyword evidence="1" id="KW-0862">Zinc</keyword>
<evidence type="ECO:0000259" key="3">
    <source>
        <dbReference type="PROSITE" id="PS50158"/>
    </source>
</evidence>
<dbReference type="Gene3D" id="4.10.60.10">
    <property type="entry name" value="Zinc finger, CCHC-type"/>
    <property type="match status" value="1"/>
</dbReference>
<dbReference type="InterPro" id="IPR001878">
    <property type="entry name" value="Znf_CCHC"/>
</dbReference>
<feature type="compositionally biased region" description="Basic and acidic residues" evidence="2">
    <location>
        <begin position="8"/>
        <end position="27"/>
    </location>
</feature>
<dbReference type="AlphaFoldDB" id="A0A1L3KPR9"/>
<dbReference type="PROSITE" id="PS50158">
    <property type="entry name" value="ZF_CCHC"/>
    <property type="match status" value="1"/>
</dbReference>
<feature type="compositionally biased region" description="Low complexity" evidence="2">
    <location>
        <begin position="31"/>
        <end position="40"/>
    </location>
</feature>
<dbReference type="GO" id="GO:0003676">
    <property type="term" value="F:nucleic acid binding"/>
    <property type="evidence" value="ECO:0007669"/>
    <property type="project" value="InterPro"/>
</dbReference>
<dbReference type="InterPro" id="IPR036875">
    <property type="entry name" value="Znf_CCHC_sf"/>
</dbReference>
<organism evidence="4">
    <name type="scientific">Cyrtotrachelus buqueti</name>
    <dbReference type="NCBI Taxonomy" id="1892066"/>
    <lineage>
        <taxon>Eukaryota</taxon>
        <taxon>Metazoa</taxon>
        <taxon>Ecdysozoa</taxon>
        <taxon>Arthropoda</taxon>
        <taxon>Hexapoda</taxon>
        <taxon>Insecta</taxon>
        <taxon>Pterygota</taxon>
        <taxon>Neoptera</taxon>
        <taxon>Endopterygota</taxon>
        <taxon>Coleoptera</taxon>
        <taxon>Polyphaga</taxon>
        <taxon>Cucujiformia</taxon>
        <taxon>Curculionidae</taxon>
        <taxon>Dryophthorinae</taxon>
        <taxon>Cyrtotrachelus</taxon>
    </lineage>
</organism>
<evidence type="ECO:0000256" key="1">
    <source>
        <dbReference type="PROSITE-ProRule" id="PRU00047"/>
    </source>
</evidence>
<dbReference type="GO" id="GO:0008270">
    <property type="term" value="F:zinc ion binding"/>
    <property type="evidence" value="ECO:0007669"/>
    <property type="project" value="UniProtKB-KW"/>
</dbReference>
<protein>
    <submittedName>
        <fullName evidence="4">Pheromone binding protein 12</fullName>
    </submittedName>
</protein>
<dbReference type="EMBL" id="KX814432">
    <property type="protein sequence ID" value="APG79373.1"/>
    <property type="molecule type" value="mRNA"/>
</dbReference>
<sequence length="126" mass="14475">MLENASQELRDQRKIMQEERQKLEYKKKNSKQSQKGNKSQRVMMYNTRLSSRADTDSSVIEIQDSSESSSSDTSNYNSSNSEFDYDSDFDLSENVMIGLPDAYYGGYGRCYSCGERGHWANGCPFR</sequence>
<feature type="domain" description="CCHC-type" evidence="3">
    <location>
        <begin position="109"/>
        <end position="124"/>
    </location>
</feature>
<feature type="region of interest" description="Disordered" evidence="2">
    <location>
        <begin position="1"/>
        <end position="83"/>
    </location>
</feature>
<gene>
    <name evidence="4" type="primary">PBP12</name>
</gene>
<feature type="compositionally biased region" description="Low complexity" evidence="2">
    <location>
        <begin position="56"/>
        <end position="82"/>
    </location>
</feature>
<name>A0A1L3KPR9_9CUCU</name>
<keyword evidence="1" id="KW-0479">Metal-binding</keyword>
<accession>A0A1L3KPR9</accession>
<reference evidence="4" key="1">
    <citation type="submission" date="2016-09" db="EMBL/GenBank/DDBJ databases">
        <title>The developmental transcriptome of the bamboo snout beetle Cyrtotrachelus buqueti and insights into pheromone-binding proteins.</title>
        <authorList>
            <person name="Su T."/>
            <person name="Yang H."/>
        </authorList>
    </citation>
    <scope>NUCLEOTIDE SEQUENCE</scope>
</reference>